<evidence type="ECO:0000313" key="2">
    <source>
        <dbReference type="EMBL" id="KAF7632208.1"/>
    </source>
</evidence>
<keyword evidence="1" id="KW-1133">Transmembrane helix</keyword>
<evidence type="ECO:0000256" key="1">
    <source>
        <dbReference type="SAM" id="Phobius"/>
    </source>
</evidence>
<proteinExistence type="predicted"/>
<keyword evidence="3" id="KW-1185">Reference proteome</keyword>
<sequence length="47" mass="5630">MFAQQFIFISLVIIIFFVIIIINEIEAPYCNDKKIVHHLLYFMDLIV</sequence>
<dbReference type="EMBL" id="JABEBT010000109">
    <property type="protein sequence ID" value="KAF7632208.1"/>
    <property type="molecule type" value="Genomic_DNA"/>
</dbReference>
<feature type="transmembrane region" description="Helical" evidence="1">
    <location>
        <begin position="6"/>
        <end position="25"/>
    </location>
</feature>
<name>A0A8S9ZFZ2_9BILA</name>
<dbReference type="AlphaFoldDB" id="A0A8S9ZFZ2"/>
<keyword evidence="1" id="KW-0812">Transmembrane</keyword>
<accession>A0A8S9ZFZ2</accession>
<evidence type="ECO:0000313" key="3">
    <source>
        <dbReference type="Proteomes" id="UP000605970"/>
    </source>
</evidence>
<dbReference type="Proteomes" id="UP000605970">
    <property type="component" value="Unassembled WGS sequence"/>
</dbReference>
<comment type="caution">
    <text evidence="2">The sequence shown here is derived from an EMBL/GenBank/DDBJ whole genome shotgun (WGS) entry which is preliminary data.</text>
</comment>
<protein>
    <submittedName>
        <fullName evidence="2">Uncharacterized protein</fullName>
    </submittedName>
</protein>
<gene>
    <name evidence="2" type="ORF">Mgra_00008392</name>
</gene>
<reference evidence="2" key="1">
    <citation type="journal article" date="2020" name="Ecol. Evol.">
        <title>Genome structure and content of the rice root-knot nematode (Meloidogyne graminicola).</title>
        <authorList>
            <person name="Phan N.T."/>
            <person name="Danchin E.G.J."/>
            <person name="Klopp C."/>
            <person name="Perfus-Barbeoch L."/>
            <person name="Kozlowski D.K."/>
            <person name="Koutsovoulos G.D."/>
            <person name="Lopez-Roques C."/>
            <person name="Bouchez O."/>
            <person name="Zahm M."/>
            <person name="Besnard G."/>
            <person name="Bellafiore S."/>
        </authorList>
    </citation>
    <scope>NUCLEOTIDE SEQUENCE</scope>
    <source>
        <strain evidence="2">VN-18</strain>
    </source>
</reference>
<keyword evidence="1" id="KW-0472">Membrane</keyword>
<organism evidence="2 3">
    <name type="scientific">Meloidogyne graminicola</name>
    <dbReference type="NCBI Taxonomy" id="189291"/>
    <lineage>
        <taxon>Eukaryota</taxon>
        <taxon>Metazoa</taxon>
        <taxon>Ecdysozoa</taxon>
        <taxon>Nematoda</taxon>
        <taxon>Chromadorea</taxon>
        <taxon>Rhabditida</taxon>
        <taxon>Tylenchina</taxon>
        <taxon>Tylenchomorpha</taxon>
        <taxon>Tylenchoidea</taxon>
        <taxon>Meloidogynidae</taxon>
        <taxon>Meloidogyninae</taxon>
        <taxon>Meloidogyne</taxon>
    </lineage>
</organism>